<organism evidence="1 2">
    <name type="scientific">Hortaea werneckii</name>
    <name type="common">Black yeast</name>
    <name type="synonym">Cladosporium werneckii</name>
    <dbReference type="NCBI Taxonomy" id="91943"/>
    <lineage>
        <taxon>Eukaryota</taxon>
        <taxon>Fungi</taxon>
        <taxon>Dikarya</taxon>
        <taxon>Ascomycota</taxon>
        <taxon>Pezizomycotina</taxon>
        <taxon>Dothideomycetes</taxon>
        <taxon>Dothideomycetidae</taxon>
        <taxon>Mycosphaerellales</taxon>
        <taxon>Teratosphaeriaceae</taxon>
        <taxon>Hortaea</taxon>
    </lineage>
</organism>
<protein>
    <submittedName>
        <fullName evidence="1">Uncharacterized protein</fullName>
    </submittedName>
</protein>
<comment type="caution">
    <text evidence="1">The sequence shown here is derived from an EMBL/GenBank/DDBJ whole genome shotgun (WGS) entry which is preliminary data.</text>
</comment>
<name>A0A3M7EUI9_HORWE</name>
<dbReference type="VEuPathDB" id="FungiDB:BTJ68_01471"/>
<evidence type="ECO:0000313" key="1">
    <source>
        <dbReference type="EMBL" id="RMY80365.1"/>
    </source>
</evidence>
<sequence>MIRPEYGLRLSFYDPSRSHACGQGSVSGNESNAISFHTADVPVAHLCWNLNETFSQPNKSYTTGGYSCLGDNLCGINYTISGVENFNVSANYSSMYYQYFVSGGNVEDAVGTVGFFQVQTYGAENCMQGGPDDGRSLYPWVRWSCQSEGDCTTLPYNIKSIGLNPTDKYNDDDNDQCYMANALGGSGVYDYLTNAKIGAATAIRSATWIVVGMAFVAGAMTLL</sequence>
<evidence type="ECO:0000313" key="2">
    <source>
        <dbReference type="Proteomes" id="UP000281468"/>
    </source>
</evidence>
<dbReference type="EMBL" id="QWIQ01000640">
    <property type="protein sequence ID" value="RMY80365.1"/>
    <property type="molecule type" value="Genomic_DNA"/>
</dbReference>
<proteinExistence type="predicted"/>
<reference evidence="1 2" key="1">
    <citation type="journal article" date="2018" name="BMC Genomics">
        <title>Genomic evidence for intraspecific hybridization in a clonal and extremely halotolerant yeast.</title>
        <authorList>
            <person name="Gostincar C."/>
            <person name="Stajich J.E."/>
            <person name="Zupancic J."/>
            <person name="Zalar P."/>
            <person name="Gunde-Cimerman N."/>
        </authorList>
    </citation>
    <scope>NUCLEOTIDE SEQUENCE [LARGE SCALE GENOMIC DNA]</scope>
    <source>
        <strain evidence="1 2">EXF-171</strain>
    </source>
</reference>
<dbReference type="Proteomes" id="UP000281468">
    <property type="component" value="Unassembled WGS sequence"/>
</dbReference>
<accession>A0A3M7EUI9</accession>
<dbReference type="AlphaFoldDB" id="A0A3M7EUI9"/>
<gene>
    <name evidence="1" type="ORF">D0862_12770</name>
</gene>